<keyword evidence="3" id="KW-0808">Transferase</keyword>
<keyword evidence="7" id="KW-0472">Membrane</keyword>
<dbReference type="AlphaFoldDB" id="A0A821ZL26"/>
<proteinExistence type="inferred from homology"/>
<dbReference type="InterPro" id="IPR004299">
    <property type="entry name" value="MBOAT_fam"/>
</dbReference>
<evidence type="ECO:0000256" key="4">
    <source>
        <dbReference type="ARBA" id="ARBA00022692"/>
    </source>
</evidence>
<dbReference type="GO" id="GO:0008203">
    <property type="term" value="P:cholesterol metabolic process"/>
    <property type="evidence" value="ECO:0007669"/>
    <property type="project" value="TreeGrafter"/>
</dbReference>
<protein>
    <submittedName>
        <fullName evidence="9">Uncharacterized protein</fullName>
    </submittedName>
</protein>
<evidence type="ECO:0000256" key="3">
    <source>
        <dbReference type="ARBA" id="ARBA00022679"/>
    </source>
</evidence>
<dbReference type="InterPro" id="IPR014371">
    <property type="entry name" value="Oat_ACAT_DAG_ARE"/>
</dbReference>
<comment type="similarity">
    <text evidence="2">Belongs to the membrane-bound acyltransferase family. Sterol o-acyltransferase subfamily.</text>
</comment>
<comment type="caution">
    <text evidence="9">The sequence shown here is derived from an EMBL/GenBank/DDBJ whole genome shotgun (WGS) entry which is preliminary data.</text>
</comment>
<comment type="subcellular location">
    <subcellularLocation>
        <location evidence="1">Endoplasmic reticulum membrane</location>
        <topology evidence="1">Multi-pass membrane protein</topology>
    </subcellularLocation>
</comment>
<feature type="non-terminal residue" evidence="9">
    <location>
        <position position="1"/>
    </location>
</feature>
<evidence type="ECO:0000313" key="9">
    <source>
        <dbReference type="EMBL" id="CAF4985456.1"/>
    </source>
</evidence>
<dbReference type="EMBL" id="CAJOBP010104598">
    <property type="protein sequence ID" value="CAF4985456.1"/>
    <property type="molecule type" value="Genomic_DNA"/>
</dbReference>
<accession>A0A821ZL26</accession>
<dbReference type="GO" id="GO:0008374">
    <property type="term" value="F:O-acyltransferase activity"/>
    <property type="evidence" value="ECO:0007669"/>
    <property type="project" value="InterPro"/>
</dbReference>
<evidence type="ECO:0000256" key="7">
    <source>
        <dbReference type="ARBA" id="ARBA00023136"/>
    </source>
</evidence>
<keyword evidence="10" id="KW-1185">Reference proteome</keyword>
<dbReference type="Pfam" id="PF03062">
    <property type="entry name" value="MBOAT"/>
    <property type="match status" value="1"/>
</dbReference>
<keyword evidence="6" id="KW-1133">Transmembrane helix</keyword>
<evidence type="ECO:0000313" key="10">
    <source>
        <dbReference type="Proteomes" id="UP000663873"/>
    </source>
</evidence>
<dbReference type="PANTHER" id="PTHR10408:SF8">
    <property type="entry name" value="O-ACYLTRANSFERASE"/>
    <property type="match status" value="1"/>
</dbReference>
<organism evidence="9 10">
    <name type="scientific">Rotaria socialis</name>
    <dbReference type="NCBI Taxonomy" id="392032"/>
    <lineage>
        <taxon>Eukaryota</taxon>
        <taxon>Metazoa</taxon>
        <taxon>Spiralia</taxon>
        <taxon>Gnathifera</taxon>
        <taxon>Rotifera</taxon>
        <taxon>Eurotatoria</taxon>
        <taxon>Bdelloidea</taxon>
        <taxon>Philodinida</taxon>
        <taxon>Philodinidae</taxon>
        <taxon>Rotaria</taxon>
    </lineage>
</organism>
<keyword evidence="4" id="KW-0812">Transmembrane</keyword>
<keyword evidence="8" id="KW-0012">Acyltransferase</keyword>
<dbReference type="PANTHER" id="PTHR10408">
    <property type="entry name" value="STEROL O-ACYLTRANSFERASE"/>
    <property type="match status" value="1"/>
</dbReference>
<dbReference type="GO" id="GO:0005789">
    <property type="term" value="C:endoplasmic reticulum membrane"/>
    <property type="evidence" value="ECO:0007669"/>
    <property type="project" value="UniProtKB-SubCell"/>
</dbReference>
<evidence type="ECO:0000256" key="6">
    <source>
        <dbReference type="ARBA" id="ARBA00022989"/>
    </source>
</evidence>
<evidence type="ECO:0000256" key="8">
    <source>
        <dbReference type="ARBA" id="ARBA00023315"/>
    </source>
</evidence>
<name>A0A821ZL26_9BILA</name>
<keyword evidence="5" id="KW-0256">Endoplasmic reticulum</keyword>
<reference evidence="9" key="1">
    <citation type="submission" date="2021-02" db="EMBL/GenBank/DDBJ databases">
        <authorList>
            <person name="Nowell W R."/>
        </authorList>
    </citation>
    <scope>NUCLEOTIDE SEQUENCE</scope>
</reference>
<evidence type="ECO:0000256" key="1">
    <source>
        <dbReference type="ARBA" id="ARBA00004477"/>
    </source>
</evidence>
<gene>
    <name evidence="9" type="ORF">UJA718_LOCUS49540</name>
</gene>
<evidence type="ECO:0000256" key="2">
    <source>
        <dbReference type="ARBA" id="ARBA00009010"/>
    </source>
</evidence>
<sequence>DWWTATSWSSYYRTWNIVVHDWLYTYIYRDCHTVNLPKK</sequence>
<evidence type="ECO:0000256" key="5">
    <source>
        <dbReference type="ARBA" id="ARBA00022824"/>
    </source>
</evidence>
<dbReference type="Proteomes" id="UP000663873">
    <property type="component" value="Unassembled WGS sequence"/>
</dbReference>